<organism evidence="2 3">
    <name type="scientific">Helicobacter ganmani</name>
    <dbReference type="NCBI Taxonomy" id="60246"/>
    <lineage>
        <taxon>Bacteria</taxon>
        <taxon>Pseudomonadati</taxon>
        <taxon>Campylobacterota</taxon>
        <taxon>Epsilonproteobacteria</taxon>
        <taxon>Campylobacterales</taxon>
        <taxon>Helicobacteraceae</taxon>
        <taxon>Helicobacter</taxon>
    </lineage>
</organism>
<dbReference type="AlphaFoldDB" id="A0A3D8IGT8"/>
<gene>
    <name evidence="2" type="ORF">CQA43_01410</name>
</gene>
<dbReference type="SUPFAM" id="SSF100950">
    <property type="entry name" value="NagB/RpiA/CoA transferase-like"/>
    <property type="match status" value="1"/>
</dbReference>
<dbReference type="EMBL" id="NXLS01000001">
    <property type="protein sequence ID" value="RDU64487.1"/>
    <property type="molecule type" value="Genomic_DNA"/>
</dbReference>
<dbReference type="Pfam" id="PF02589">
    <property type="entry name" value="LUD_dom"/>
    <property type="match status" value="1"/>
</dbReference>
<dbReference type="InterPro" id="IPR037171">
    <property type="entry name" value="NagB/RpiA_transferase-like"/>
</dbReference>
<evidence type="ECO:0000313" key="3">
    <source>
        <dbReference type="Proteomes" id="UP000256650"/>
    </source>
</evidence>
<evidence type="ECO:0000313" key="2">
    <source>
        <dbReference type="EMBL" id="RDU64487.1"/>
    </source>
</evidence>
<comment type="caution">
    <text evidence="2">The sequence shown here is derived from an EMBL/GenBank/DDBJ whole genome shotgun (WGS) entry which is preliminary data.</text>
</comment>
<keyword evidence="3" id="KW-1185">Reference proteome</keyword>
<name>A0A3D8IGT8_9HELI</name>
<dbReference type="Proteomes" id="UP000256650">
    <property type="component" value="Unassembled WGS sequence"/>
</dbReference>
<accession>A0A3D8IGT8</accession>
<dbReference type="PANTHER" id="PTHR43682:SF1">
    <property type="entry name" value="LACTATE UTILIZATION PROTEIN C"/>
    <property type="match status" value="1"/>
</dbReference>
<dbReference type="GeneID" id="82534948"/>
<dbReference type="InterPro" id="IPR003741">
    <property type="entry name" value="LUD_dom"/>
</dbReference>
<dbReference type="RefSeq" id="WP_115550822.1">
    <property type="nucleotide sequence ID" value="NZ_CAOOSM010000003.1"/>
</dbReference>
<feature type="domain" description="LUD" evidence="1">
    <location>
        <begin position="48"/>
        <end position="218"/>
    </location>
</feature>
<dbReference type="Gene3D" id="3.40.50.10420">
    <property type="entry name" value="NagB/RpiA/CoA transferase-like"/>
    <property type="match status" value="1"/>
</dbReference>
<protein>
    <submittedName>
        <fullName evidence="2">Lactate utilization protein C</fullName>
    </submittedName>
</protein>
<dbReference type="InterPro" id="IPR024185">
    <property type="entry name" value="FTHF_cligase-like_sf"/>
</dbReference>
<proteinExistence type="predicted"/>
<reference evidence="2 3" key="1">
    <citation type="submission" date="2018-04" db="EMBL/GenBank/DDBJ databases">
        <title>Novel Campyloabacter and Helicobacter Species and Strains.</title>
        <authorList>
            <person name="Mannion A.J."/>
            <person name="Shen Z."/>
            <person name="Fox J.G."/>
        </authorList>
    </citation>
    <scope>NUCLEOTIDE SEQUENCE [LARGE SCALE GENOMIC DNA]</scope>
    <source>
        <strain evidence="2 3">MIT 99-5101</strain>
    </source>
</reference>
<dbReference type="PANTHER" id="PTHR43682">
    <property type="entry name" value="LACTATE UTILIZATION PROTEIN C"/>
    <property type="match status" value="1"/>
</dbReference>
<evidence type="ECO:0000259" key="1">
    <source>
        <dbReference type="Pfam" id="PF02589"/>
    </source>
</evidence>
<dbReference type="OrthoDB" id="9794187at2"/>
<sequence length="219" mass="24872">MTNRIESISQRSKKQILERLKRAHKVPEFERKPSIDPVVHIQRSGEMLEEMKRKMTDNKYIVEECDSNNLENKINEIVKSYGYQKMIYSENLGLDLNKIEATQKICFNQEIENLREDVFHSDFSVIRARVGVSSHGVALVHSSKTQPRMLSLAPTLCIMLLKKENIVGSLAEALNLVKAENAVLPSNILFIAGPSRTADIELITVFGVHGSQKVHIILY</sequence>